<gene>
    <name evidence="2" type="ORF">BO82DRAFT_370267</name>
</gene>
<keyword evidence="1" id="KW-1133">Transmembrane helix</keyword>
<protein>
    <submittedName>
        <fullName evidence="2">Uncharacterized protein</fullName>
    </submittedName>
</protein>
<evidence type="ECO:0000313" key="2">
    <source>
        <dbReference type="EMBL" id="PYH75371.1"/>
    </source>
</evidence>
<dbReference type="AlphaFoldDB" id="A0A319BSD6"/>
<dbReference type="Proteomes" id="UP000248340">
    <property type="component" value="Unassembled WGS sequence"/>
</dbReference>
<feature type="transmembrane region" description="Helical" evidence="1">
    <location>
        <begin position="105"/>
        <end position="130"/>
    </location>
</feature>
<keyword evidence="3" id="KW-1185">Reference proteome</keyword>
<accession>A0A319BSD6</accession>
<name>A0A319BSD6_9EURO</name>
<dbReference type="EMBL" id="KZ821807">
    <property type="protein sequence ID" value="PYH75371.1"/>
    <property type="molecule type" value="Genomic_DNA"/>
</dbReference>
<proteinExistence type="predicted"/>
<reference evidence="2 3" key="1">
    <citation type="submission" date="2016-12" db="EMBL/GenBank/DDBJ databases">
        <title>The genomes of Aspergillus section Nigri reveals drivers in fungal speciation.</title>
        <authorList>
            <consortium name="DOE Joint Genome Institute"/>
            <person name="Vesth T.C."/>
            <person name="Nybo J."/>
            <person name="Theobald S."/>
            <person name="Brandl J."/>
            <person name="Frisvad J.C."/>
            <person name="Nielsen K.F."/>
            <person name="Lyhne E.K."/>
            <person name="Kogle M.E."/>
            <person name="Kuo A."/>
            <person name="Riley R."/>
            <person name="Clum A."/>
            <person name="Nolan M."/>
            <person name="Lipzen A."/>
            <person name="Salamov A."/>
            <person name="Henrissat B."/>
            <person name="Wiebenga A."/>
            <person name="De Vries R.P."/>
            <person name="Grigoriev I.V."/>
            <person name="Mortensen U.H."/>
            <person name="Andersen M.R."/>
            <person name="Baker S.E."/>
        </authorList>
    </citation>
    <scope>NUCLEOTIDE SEQUENCE [LARGE SCALE GENOMIC DNA]</scope>
    <source>
        <strain evidence="2 3">CBS 121591</strain>
    </source>
</reference>
<dbReference type="RefSeq" id="XP_025485571.1">
    <property type="nucleotide sequence ID" value="XM_025637202.1"/>
</dbReference>
<feature type="transmembrane region" description="Helical" evidence="1">
    <location>
        <begin position="75"/>
        <end position="93"/>
    </location>
</feature>
<evidence type="ECO:0000256" key="1">
    <source>
        <dbReference type="SAM" id="Phobius"/>
    </source>
</evidence>
<evidence type="ECO:0000313" key="3">
    <source>
        <dbReference type="Proteomes" id="UP000248340"/>
    </source>
</evidence>
<dbReference type="GeneID" id="37139943"/>
<dbReference type="VEuPathDB" id="FungiDB:BO82DRAFT_370267"/>
<sequence length="146" mass="15673">MSSLPGARALANSFQRVASLPSLGEEALTAAAANAPAAPPAPAPIPAALAVAPPAAVAAATFPPRVATYTRGGRVQRFTMVNIVAAIWTLILLRETSLRVYPFHFFFINYLIFKIIIVLQLSICGCILRVGINLYLFQRLQTILLL</sequence>
<organism evidence="2 3">
    <name type="scientific">Aspergillus uvarum CBS 121591</name>
    <dbReference type="NCBI Taxonomy" id="1448315"/>
    <lineage>
        <taxon>Eukaryota</taxon>
        <taxon>Fungi</taxon>
        <taxon>Dikarya</taxon>
        <taxon>Ascomycota</taxon>
        <taxon>Pezizomycotina</taxon>
        <taxon>Eurotiomycetes</taxon>
        <taxon>Eurotiomycetidae</taxon>
        <taxon>Eurotiales</taxon>
        <taxon>Aspergillaceae</taxon>
        <taxon>Aspergillus</taxon>
        <taxon>Aspergillus subgen. Circumdati</taxon>
    </lineage>
</organism>
<keyword evidence="1" id="KW-0812">Transmembrane</keyword>
<keyword evidence="1" id="KW-0472">Membrane</keyword>